<name>A0A1D9LBD8_9NEIS</name>
<dbReference type="STRING" id="1108595.BKX93_00395"/>
<accession>A0A1D9LBD8</accession>
<dbReference type="PANTHER" id="PTHR12126:SF11">
    <property type="entry name" value="NADH DEHYDROGENASE [UBIQUINONE] 1 ALPHA SUBCOMPLEX SUBUNIT 9, MITOCHONDRIAL"/>
    <property type="match status" value="1"/>
</dbReference>
<evidence type="ECO:0000259" key="1">
    <source>
        <dbReference type="Pfam" id="PF13460"/>
    </source>
</evidence>
<proteinExistence type="predicted"/>
<dbReference type="EMBL" id="CP017707">
    <property type="protein sequence ID" value="AOZ48598.1"/>
    <property type="molecule type" value="Genomic_DNA"/>
</dbReference>
<reference evidence="2 3" key="1">
    <citation type="submission" date="2016-10" db="EMBL/GenBank/DDBJ databases">
        <title>Chromobacterium muskegensis sp. nov., an insecticidal bacterium isolated from Sphagnum bogs.</title>
        <authorList>
            <person name="Sparks M.E."/>
            <person name="Blackburn M.B."/>
            <person name="Gundersen-Rindal D.E."/>
            <person name="Mitchell A."/>
            <person name="Farrar R."/>
            <person name="Kuhar D."/>
        </authorList>
    </citation>
    <scope>NUCLEOTIDE SEQUENCE [LARGE SCALE GENOMIC DNA]</scope>
    <source>
        <strain evidence="2 3">21-1</strain>
    </source>
</reference>
<dbReference type="Gene3D" id="3.40.50.720">
    <property type="entry name" value="NAD(P)-binding Rossmann-like Domain"/>
    <property type="match status" value="1"/>
</dbReference>
<dbReference type="InterPro" id="IPR016040">
    <property type="entry name" value="NAD(P)-bd_dom"/>
</dbReference>
<dbReference type="RefSeq" id="WP_070978111.1">
    <property type="nucleotide sequence ID" value="NZ_CP017707.1"/>
</dbReference>
<evidence type="ECO:0000313" key="3">
    <source>
        <dbReference type="Proteomes" id="UP000178776"/>
    </source>
</evidence>
<organism evidence="2 3">
    <name type="scientific">Chromobacterium vaccinii</name>
    <dbReference type="NCBI Taxonomy" id="1108595"/>
    <lineage>
        <taxon>Bacteria</taxon>
        <taxon>Pseudomonadati</taxon>
        <taxon>Pseudomonadota</taxon>
        <taxon>Betaproteobacteria</taxon>
        <taxon>Neisseriales</taxon>
        <taxon>Chromobacteriaceae</taxon>
        <taxon>Chromobacterium</taxon>
    </lineage>
</organism>
<dbReference type="GO" id="GO:0044877">
    <property type="term" value="F:protein-containing complex binding"/>
    <property type="evidence" value="ECO:0007669"/>
    <property type="project" value="TreeGrafter"/>
</dbReference>
<dbReference type="SUPFAM" id="SSF51735">
    <property type="entry name" value="NAD(P)-binding Rossmann-fold domains"/>
    <property type="match status" value="1"/>
</dbReference>
<dbReference type="AlphaFoldDB" id="A0A1D9LBD8"/>
<dbReference type="InterPro" id="IPR036291">
    <property type="entry name" value="NAD(P)-bd_dom_sf"/>
</dbReference>
<gene>
    <name evidence="2" type="ORF">BKX93_00395</name>
</gene>
<dbReference type="KEGG" id="cvc:BKX93_00395"/>
<feature type="domain" description="NAD(P)-binding" evidence="1">
    <location>
        <begin position="10"/>
        <end position="149"/>
    </location>
</feature>
<dbReference type="InterPro" id="IPR051207">
    <property type="entry name" value="ComplexI_NDUFA9_subunit"/>
</dbReference>
<dbReference type="PANTHER" id="PTHR12126">
    <property type="entry name" value="NADH-UBIQUINONE OXIDOREDUCTASE 39 KDA SUBUNIT-RELATED"/>
    <property type="match status" value="1"/>
</dbReference>
<protein>
    <submittedName>
        <fullName evidence="2">NAD-dependent dehydratase</fullName>
    </submittedName>
</protein>
<dbReference type="CDD" id="cd05271">
    <property type="entry name" value="NDUFA9_like_SDR_a"/>
    <property type="match status" value="1"/>
</dbReference>
<dbReference type="Proteomes" id="UP000178776">
    <property type="component" value="Chromosome"/>
</dbReference>
<sequence length="313" mass="33598">MTAQKICLIGGSGFIGRHLAAQLASRDHRLTIASRRTAPPDFRVLPSAELVSADVHDPAQLAKLIAGHDAVISMVGILHGSRAQFEKAHAQLPEKIVAACRLQNVRRLVHVSALGAAQDAPSDYQQTKALGELAVESSGLDWTILRPSVVFGRDDAFLNMFASLQRLLPVLPLAGAGCRMAPAWVEDVARAICECLARKETVGKKLDLTGPETYTLADLARLAGRASGHPRPVFGLPDSLAMLQAALMEWLPGPTLMSRDNVRSLRWDNVSDQPFPSSLLGFEPAALSALAPDWLAGRGRNAAASRYRAKAAR</sequence>
<dbReference type="GeneID" id="68839683"/>
<evidence type="ECO:0000313" key="2">
    <source>
        <dbReference type="EMBL" id="AOZ48598.1"/>
    </source>
</evidence>
<dbReference type="Pfam" id="PF13460">
    <property type="entry name" value="NAD_binding_10"/>
    <property type="match status" value="1"/>
</dbReference>